<dbReference type="AlphaFoldDB" id="A0A2B4S709"/>
<dbReference type="OrthoDB" id="5975505at2759"/>
<proteinExistence type="predicted"/>
<accession>A0A2B4S709</accession>
<comment type="caution">
    <text evidence="1">The sequence shown here is derived from an EMBL/GenBank/DDBJ whole genome shotgun (WGS) entry which is preliminary data.</text>
</comment>
<name>A0A2B4S709_STYPI</name>
<protein>
    <submittedName>
        <fullName evidence="1">Uncharacterized protein</fullName>
    </submittedName>
</protein>
<evidence type="ECO:0000313" key="1">
    <source>
        <dbReference type="EMBL" id="PFX24869.1"/>
    </source>
</evidence>
<dbReference type="EMBL" id="LSMT01000165">
    <property type="protein sequence ID" value="PFX24869.1"/>
    <property type="molecule type" value="Genomic_DNA"/>
</dbReference>
<evidence type="ECO:0000313" key="2">
    <source>
        <dbReference type="Proteomes" id="UP000225706"/>
    </source>
</evidence>
<dbReference type="Proteomes" id="UP000225706">
    <property type="component" value="Unassembled WGS sequence"/>
</dbReference>
<organism evidence="1 2">
    <name type="scientific">Stylophora pistillata</name>
    <name type="common">Smooth cauliflower coral</name>
    <dbReference type="NCBI Taxonomy" id="50429"/>
    <lineage>
        <taxon>Eukaryota</taxon>
        <taxon>Metazoa</taxon>
        <taxon>Cnidaria</taxon>
        <taxon>Anthozoa</taxon>
        <taxon>Hexacorallia</taxon>
        <taxon>Scleractinia</taxon>
        <taxon>Astrocoeniina</taxon>
        <taxon>Pocilloporidae</taxon>
        <taxon>Stylophora</taxon>
    </lineage>
</organism>
<sequence>MVKRKFKVKRAHLSATRSKPVKLEDLVVSFTTSLAIRNRKTLGDSTGVTSTSVVPAEIVLYFGGSQLQLLGKHLKQPANG</sequence>
<gene>
    <name evidence="1" type="ORF">AWC38_SpisGene10514</name>
</gene>
<reference evidence="2" key="1">
    <citation type="journal article" date="2017" name="bioRxiv">
        <title>Comparative analysis of the genomes of Stylophora pistillata and Acropora digitifera provides evidence for extensive differences between species of corals.</title>
        <authorList>
            <person name="Voolstra C.R."/>
            <person name="Li Y."/>
            <person name="Liew Y.J."/>
            <person name="Baumgarten S."/>
            <person name="Zoccola D."/>
            <person name="Flot J.-F."/>
            <person name="Tambutte S."/>
            <person name="Allemand D."/>
            <person name="Aranda M."/>
        </authorList>
    </citation>
    <scope>NUCLEOTIDE SEQUENCE [LARGE SCALE GENOMIC DNA]</scope>
</reference>
<keyword evidence="2" id="KW-1185">Reference proteome</keyword>